<keyword evidence="3" id="KW-1185">Reference proteome</keyword>
<feature type="compositionally biased region" description="Low complexity" evidence="1">
    <location>
        <begin position="474"/>
        <end position="491"/>
    </location>
</feature>
<organism evidence="2 3">
    <name type="scientific">Didymella rabiei</name>
    <name type="common">Chickpea ascochyta blight fungus</name>
    <name type="synonym">Mycosphaerella rabiei</name>
    <dbReference type="NCBI Taxonomy" id="5454"/>
    <lineage>
        <taxon>Eukaryota</taxon>
        <taxon>Fungi</taxon>
        <taxon>Dikarya</taxon>
        <taxon>Ascomycota</taxon>
        <taxon>Pezizomycotina</taxon>
        <taxon>Dothideomycetes</taxon>
        <taxon>Pleosporomycetidae</taxon>
        <taxon>Pleosporales</taxon>
        <taxon>Pleosporineae</taxon>
        <taxon>Didymellaceae</taxon>
        <taxon>Ascochyta</taxon>
    </lineage>
</organism>
<evidence type="ECO:0000313" key="2">
    <source>
        <dbReference type="EMBL" id="KZM26956.1"/>
    </source>
</evidence>
<feature type="region of interest" description="Disordered" evidence="1">
    <location>
        <begin position="160"/>
        <end position="196"/>
    </location>
</feature>
<feature type="compositionally biased region" description="Basic residues" evidence="1">
    <location>
        <begin position="84"/>
        <end position="101"/>
    </location>
</feature>
<evidence type="ECO:0000313" key="3">
    <source>
        <dbReference type="Proteomes" id="UP000076837"/>
    </source>
</evidence>
<sequence>MVWTQPRASFNNRLPNRRPSPTRTLKDIRCFECQVATPPGIHHTRHLHHDEFAPTPNRFSILAELDTSPETKWAFDFVPTSTSVRKRRGKRGSKQQRHRHTLEKTRKDLKPDGLDAICDELVALHPDDSEPAVASQEPNYKMSEGFTSSVNAVRHHWAPQFRPNSLPTSNPNKQPETLQQKSQYSQSPSTLVKDPSIDILPSNRKIHTRFSPSAFLKDLVSLNDCVGDWPPRNSSPEPTFPLRISKACNTPTIVTTATLTQPATAACRAPVLSRTTTPPFSHTVRMHLAGSTTPVSLNNTAHSYSAASADDLHDASLPPSTIFASGNNDYIDHIANYLQTVCQINRSTSSFNDTAISDNSSTASVYFAFELAGNVGRYHRLPFAAAGPDYCTRRLPLPVCLPTTAMGINDLGDSQLSHNLPDLQDDIESSSSDSDAVLLTPSSESSWSVFEDLMTLNQGSQPIAFDDDGWVAVSSHGQGRRSSSLSSPSASDTQVLTPDHVTNPTSPVNLLPSLPQTPLMSAYQARVSDIESKMD</sequence>
<feature type="region of interest" description="Disordered" evidence="1">
    <location>
        <begin position="82"/>
        <end position="108"/>
    </location>
</feature>
<protein>
    <submittedName>
        <fullName evidence="2">Uncharacterized protein</fullName>
    </submittedName>
</protein>
<feature type="region of interest" description="Disordered" evidence="1">
    <location>
        <begin position="474"/>
        <end position="515"/>
    </location>
</feature>
<gene>
    <name evidence="2" type="ORF">ST47_g1880</name>
</gene>
<evidence type="ECO:0000256" key="1">
    <source>
        <dbReference type="SAM" id="MobiDB-lite"/>
    </source>
</evidence>
<dbReference type="EMBL" id="JYNV01000083">
    <property type="protein sequence ID" value="KZM26956.1"/>
    <property type="molecule type" value="Genomic_DNA"/>
</dbReference>
<dbReference type="AlphaFoldDB" id="A0A163KF34"/>
<proteinExistence type="predicted"/>
<feature type="compositionally biased region" description="Polar residues" evidence="1">
    <location>
        <begin position="492"/>
        <end position="515"/>
    </location>
</feature>
<comment type="caution">
    <text evidence="2">The sequence shown here is derived from an EMBL/GenBank/DDBJ whole genome shotgun (WGS) entry which is preliminary data.</text>
</comment>
<name>A0A163KF34_DIDRA</name>
<reference evidence="2 3" key="1">
    <citation type="journal article" date="2016" name="Sci. Rep.">
        <title>Draft genome sequencing and secretome analysis of fungal phytopathogen Ascochyta rabiei provides insight into the necrotrophic effector repertoire.</title>
        <authorList>
            <person name="Verma S."/>
            <person name="Gazara R.K."/>
            <person name="Nizam S."/>
            <person name="Parween S."/>
            <person name="Chattopadhyay D."/>
            <person name="Verma P.K."/>
        </authorList>
    </citation>
    <scope>NUCLEOTIDE SEQUENCE [LARGE SCALE GENOMIC DNA]</scope>
    <source>
        <strain evidence="2 3">ArDII</strain>
    </source>
</reference>
<dbReference type="Proteomes" id="UP000076837">
    <property type="component" value="Unassembled WGS sequence"/>
</dbReference>
<feature type="compositionally biased region" description="Polar residues" evidence="1">
    <location>
        <begin position="162"/>
        <end position="190"/>
    </location>
</feature>
<accession>A0A163KF34</accession>
<feature type="region of interest" description="Disordered" evidence="1">
    <location>
        <begin position="417"/>
        <end position="439"/>
    </location>
</feature>
<feature type="region of interest" description="Disordered" evidence="1">
    <location>
        <begin position="1"/>
        <end position="21"/>
    </location>
</feature>